<evidence type="ECO:0000313" key="3">
    <source>
        <dbReference type="Proteomes" id="UP000253845"/>
    </source>
</evidence>
<reference evidence="2 3" key="1">
    <citation type="submission" date="2018-07" db="EMBL/GenBank/DDBJ databases">
        <title>Section-level genome sequencing of Aspergillus section Nigri to investigate inter- and intra-species variation.</title>
        <authorList>
            <consortium name="DOE Joint Genome Institute"/>
            <person name="Vesth T.C."/>
            <person name="Nybo J.L."/>
            <person name="Theobald S."/>
            <person name="Frisvad J.C."/>
            <person name="Larsen T.O."/>
            <person name="Nielsen K.F."/>
            <person name="Hoof J.B."/>
            <person name="Brandl J."/>
            <person name="Salamov A."/>
            <person name="Riley R."/>
            <person name="Gladden J.M."/>
            <person name="Phatale P."/>
            <person name="Nielsen M.T."/>
            <person name="Lyhne E.K."/>
            <person name="Kogle M.E."/>
            <person name="Strasser K."/>
            <person name="McDonnell E."/>
            <person name="Barry K."/>
            <person name="Clum A."/>
            <person name="Chen C."/>
            <person name="Nolan M."/>
            <person name="Sandor L."/>
            <person name="Kuo A."/>
            <person name="Lipzen A."/>
            <person name="Hainaut M."/>
            <person name="Drula E."/>
            <person name="Tsang A."/>
            <person name="Magnuson J.K."/>
            <person name="Henrissat B."/>
            <person name="Wiebenga A."/>
            <person name="Simmons B.A."/>
            <person name="Makela M.R."/>
            <person name="De vries R.P."/>
            <person name="Grigoriev I.V."/>
            <person name="Mortensen U.H."/>
            <person name="Baker S.E."/>
            <person name="Andersen M.R."/>
        </authorList>
    </citation>
    <scope>NUCLEOTIDE SEQUENCE [LARGE SCALE GENOMIC DNA]</scope>
    <source>
        <strain evidence="2 3">ATCC 13496</strain>
    </source>
</reference>
<feature type="region of interest" description="Disordered" evidence="1">
    <location>
        <begin position="248"/>
        <end position="270"/>
    </location>
</feature>
<name>A0A370BU40_ASPNG</name>
<gene>
    <name evidence="2" type="ORF">M747DRAFT_242676</name>
</gene>
<proteinExistence type="predicted"/>
<accession>A0A370BU40</accession>
<evidence type="ECO:0000313" key="2">
    <source>
        <dbReference type="EMBL" id="RDH17595.1"/>
    </source>
</evidence>
<dbReference type="Proteomes" id="UP000253845">
    <property type="component" value="Unassembled WGS sequence"/>
</dbReference>
<protein>
    <submittedName>
        <fullName evidence="2">Uncharacterized protein</fullName>
    </submittedName>
</protein>
<dbReference type="EMBL" id="KZ851929">
    <property type="protein sequence ID" value="RDH17595.1"/>
    <property type="molecule type" value="Genomic_DNA"/>
</dbReference>
<organism evidence="2 3">
    <name type="scientific">Aspergillus niger ATCC 13496</name>
    <dbReference type="NCBI Taxonomy" id="1353008"/>
    <lineage>
        <taxon>Eukaryota</taxon>
        <taxon>Fungi</taxon>
        <taxon>Dikarya</taxon>
        <taxon>Ascomycota</taxon>
        <taxon>Pezizomycotina</taxon>
        <taxon>Eurotiomycetes</taxon>
        <taxon>Eurotiomycetidae</taxon>
        <taxon>Eurotiales</taxon>
        <taxon>Aspergillaceae</taxon>
        <taxon>Aspergillus</taxon>
        <taxon>Aspergillus subgen. Circumdati</taxon>
    </lineage>
</organism>
<sequence>MLRAKNERKRARVMNLLAGKEDDESLPPAKTTGRGDAAMKLARQDCLMMSLKRPPLQTPRVITIQISLIGLALRETAMICTSGLNINPVSLSTIMIRDNLVAVARGPGAGVLSTYGAIPVALAKRRLLAALDPAWSLRTERRHVLGEYAEQKIAVLIARLAKTCAIKLRLGTDVDMILANLSNDVNSTSRILMEAEQEDENRLPPRVSLTLVESLKPQEAVAAAAPCESWSPFGLYYFAVRLPHTRRGAGPDSQPITEDGTKGAKAPKGTRLHQVSLKDSCVFALMQETANRRGAFPMGGYLAFMAEGLS</sequence>
<dbReference type="AlphaFoldDB" id="A0A370BU40"/>
<evidence type="ECO:0000256" key="1">
    <source>
        <dbReference type="SAM" id="MobiDB-lite"/>
    </source>
</evidence>
<dbReference type="VEuPathDB" id="FungiDB:M747DRAFT_242676"/>